<feature type="compositionally biased region" description="Basic and acidic residues" evidence="6">
    <location>
        <begin position="41"/>
        <end position="55"/>
    </location>
</feature>
<feature type="region of interest" description="Disordered" evidence="6">
    <location>
        <begin position="23"/>
        <end position="55"/>
    </location>
</feature>
<evidence type="ECO:0000313" key="9">
    <source>
        <dbReference type="Proteomes" id="UP000095651"/>
    </source>
</evidence>
<reference evidence="8 9" key="1">
    <citation type="submission" date="2015-09" db="EMBL/GenBank/DDBJ databases">
        <authorList>
            <consortium name="Pathogen Informatics"/>
        </authorList>
    </citation>
    <scope>NUCLEOTIDE SEQUENCE [LARGE SCALE GENOMIC DNA]</scope>
    <source>
        <strain evidence="8 9">2789STDY5608850</strain>
    </source>
</reference>
<evidence type="ECO:0000256" key="1">
    <source>
        <dbReference type="ARBA" id="ARBA00022475"/>
    </source>
</evidence>
<keyword evidence="2 7" id="KW-0732">Signal</keyword>
<dbReference type="RefSeq" id="WP_055653826.1">
    <property type="nucleotide sequence ID" value="NZ_CABIXC010000003.1"/>
</dbReference>
<feature type="signal peptide" evidence="7">
    <location>
        <begin position="1"/>
        <end position="17"/>
    </location>
</feature>
<dbReference type="AlphaFoldDB" id="A0A174B237"/>
<evidence type="ECO:0000256" key="2">
    <source>
        <dbReference type="ARBA" id="ARBA00022729"/>
    </source>
</evidence>
<evidence type="ECO:0000256" key="5">
    <source>
        <dbReference type="ARBA" id="ARBA00023288"/>
    </source>
</evidence>
<name>A0A174B237_9FIRM</name>
<keyword evidence="3" id="KW-0472">Membrane</keyword>
<evidence type="ECO:0000256" key="6">
    <source>
        <dbReference type="SAM" id="MobiDB-lite"/>
    </source>
</evidence>
<evidence type="ECO:0000256" key="7">
    <source>
        <dbReference type="SAM" id="SignalP"/>
    </source>
</evidence>
<gene>
    <name evidence="8" type="primary">araN_1</name>
    <name evidence="8" type="ORF">ERS852407_01429</name>
</gene>
<protein>
    <submittedName>
        <fullName evidence="8">Putative arabinose-binding protein AraN</fullName>
    </submittedName>
</protein>
<dbReference type="Pfam" id="PF01547">
    <property type="entry name" value="SBP_bac_1"/>
    <property type="match status" value="1"/>
</dbReference>
<keyword evidence="4" id="KW-0564">Palmitate</keyword>
<feature type="compositionally biased region" description="Polar residues" evidence="6">
    <location>
        <begin position="23"/>
        <end position="40"/>
    </location>
</feature>
<dbReference type="Proteomes" id="UP000095651">
    <property type="component" value="Unassembled WGS sequence"/>
</dbReference>
<dbReference type="Gene3D" id="3.40.190.10">
    <property type="entry name" value="Periplasmic binding protein-like II"/>
    <property type="match status" value="1"/>
</dbReference>
<organism evidence="8 9">
    <name type="scientific">Hungatella hathewayi</name>
    <dbReference type="NCBI Taxonomy" id="154046"/>
    <lineage>
        <taxon>Bacteria</taxon>
        <taxon>Bacillati</taxon>
        <taxon>Bacillota</taxon>
        <taxon>Clostridia</taxon>
        <taxon>Lachnospirales</taxon>
        <taxon>Lachnospiraceae</taxon>
        <taxon>Hungatella</taxon>
    </lineage>
</organism>
<dbReference type="InterPro" id="IPR050490">
    <property type="entry name" value="Bact_solute-bd_prot1"/>
</dbReference>
<dbReference type="InterPro" id="IPR006059">
    <property type="entry name" value="SBP"/>
</dbReference>
<keyword evidence="1" id="KW-1003">Cell membrane</keyword>
<keyword evidence="5" id="KW-0449">Lipoprotein</keyword>
<dbReference type="EMBL" id="CYZE01000003">
    <property type="protein sequence ID" value="CUN93688.1"/>
    <property type="molecule type" value="Genomic_DNA"/>
</dbReference>
<feature type="chain" id="PRO_5038653630" evidence="7">
    <location>
        <begin position="18"/>
        <end position="461"/>
    </location>
</feature>
<evidence type="ECO:0000256" key="3">
    <source>
        <dbReference type="ARBA" id="ARBA00023136"/>
    </source>
</evidence>
<proteinExistence type="predicted"/>
<dbReference type="PANTHER" id="PTHR43649">
    <property type="entry name" value="ARABINOSE-BINDING PROTEIN-RELATED"/>
    <property type="match status" value="1"/>
</dbReference>
<accession>A0A174B237</accession>
<dbReference type="PANTHER" id="PTHR43649:SF33">
    <property type="entry name" value="POLYGALACTURONAN_RHAMNOGALACTURONAN-BINDING PROTEIN YTCQ"/>
    <property type="match status" value="1"/>
</dbReference>
<evidence type="ECO:0000256" key="4">
    <source>
        <dbReference type="ARBA" id="ARBA00023139"/>
    </source>
</evidence>
<dbReference type="PROSITE" id="PS51257">
    <property type="entry name" value="PROKAR_LIPOPROTEIN"/>
    <property type="match status" value="1"/>
</dbReference>
<sequence>MKKQVISMLLCSTLVFSTLTGCGSTPKDTPATQGAQTTENKQTEAAKDTAEDTTKDTANTAIPLTFWTYVEQHTEFMQDAVETWNKNHPEELIELQTETYPLEDMHSKLLITLQSGDGAPDLVDVNVARFSDFVQGDSEVFVPLNDIIEAEKESFLEPVLDIYKYKDNYYGIEYHVGAPIMFYNTEILDQAGVKAEDIVTWDDLHEAGKKVLAATGKPIITFEVNDAWSYYIMAGEKGGDYFAEDGTCVINSKENAEVLDFMLGMLEDGTAITTPGGWFHSEEYYGFMAQGGAASMLECLWYMGRFTDYMPELAGKIQVAPPPVWDENSQYPVFGGTATSITTQCKEQDLAKRFLAEAKISKEGAAKIWNVLGFDPLRWDIWETDAMKQSNKYTDYFGKDIFNVVIQMKDKFHTSNITASPKYSLASSLVSSDILFRVLSEKSATPEEVLDSAAEEIKNAH</sequence>
<evidence type="ECO:0000313" key="8">
    <source>
        <dbReference type="EMBL" id="CUN93688.1"/>
    </source>
</evidence>
<dbReference type="SUPFAM" id="SSF53850">
    <property type="entry name" value="Periplasmic binding protein-like II"/>
    <property type="match status" value="1"/>
</dbReference>